<comment type="caution">
    <text evidence="3">The sequence shown here is derived from an EMBL/GenBank/DDBJ whole genome shotgun (WGS) entry which is preliminary data.</text>
</comment>
<dbReference type="STRING" id="762983.HMPREF9444_00859"/>
<gene>
    <name evidence="3" type="ORF">HMPREF9444_00859</name>
</gene>
<dbReference type="AlphaFoldDB" id="E8LJI0"/>
<dbReference type="InterPro" id="IPR036709">
    <property type="entry name" value="Autotransporte_beta_dom_sf"/>
</dbReference>
<dbReference type="Proteomes" id="UP000018458">
    <property type="component" value="Unassembled WGS sequence"/>
</dbReference>
<dbReference type="HOGENOM" id="CLU_329257_0_0_6"/>
<dbReference type="EMBL" id="AEVO01000042">
    <property type="protein sequence ID" value="EFY07278.1"/>
    <property type="molecule type" value="Genomic_DNA"/>
</dbReference>
<dbReference type="Gene3D" id="2.40.128.130">
    <property type="entry name" value="Autotransporter beta-domain"/>
    <property type="match status" value="1"/>
</dbReference>
<accession>E8LJI0</accession>
<name>E8LJI0_SUCHY</name>
<sequence>MKNCKKISAIAVLLALSSAGQAAVLNFDRESQAYPADNNPIAQNVKWFGPSLNSGNTVRRNEVNIDANFSGGTVFGGWTQSSVNVTDNELTVLDGAKVGSAIGGFNSNASAMYNMVTVKGQAQNVIGGYTTERGYARGNSVEIASNASVSDSVLGGYAQKAFADSNEVIVNGDVKGKVYGGFGSNGAQSNYVEINGTVGDASYAGYAQNGDVLYNSLILNSEAHALDVFGAYAKSGTAASNFITVNEGAEAKSVIGAKSDNGDVSYNTVDVAGHAGKIVGGESAGGKALNNSVTLNAGSLVSTNVIAGSGTTQAFGNQLRIKQGAEVSGNAYAGFSANGAAGYNYMEVNGSVASAAGGWSNTGSADFNYVNVLDDAKINGTVYGGRGEISASHNTILIKNASVSGDVYGGYGQKAQSNIVILSGKTDVDGTVFGGGNGNNAIDDYNIISAEGNVQVQSIEGFKVLKLTVNENNIKVSHDKEGVRNQYILEVSKHIDLKNKTLVVASHKVDPKQDIALLWSDGYIHTDDHTVVEGDNTFVFKRWTSKDSHDYENELGVEDIVNDDDFIEETVISPQARTLSKAALSSTALIKQGADFIIEDAKSAALRSLEGRNGTALFAAVSGSYFNYDGDSDFSLRGYHLAAGSSFKSDNLMWSLFAETGIGSASLKEGADVDTDISYAGLGALVDYSFNNGMYADAAVRFGYIKTDFDAVYEEDQADFVSRGFYGSIQAGGGYRFAVNDFTKADIYIRYLGLYETSDRFGLNNKDSDNMSIDPRFAHAVRAGGEFNFKLNACVSLSAGAALERSFGSSVETYVNGYALDKEDLDGTSYIGSLGLDFALKDYPDFALSSDLHAVTGDRDGLAVSLAAIYKF</sequence>
<dbReference type="SUPFAM" id="SSF103515">
    <property type="entry name" value="Autotransporter"/>
    <property type="match status" value="1"/>
</dbReference>
<dbReference type="OrthoDB" id="6638655at2"/>
<evidence type="ECO:0000256" key="1">
    <source>
        <dbReference type="SAM" id="SignalP"/>
    </source>
</evidence>
<reference evidence="3 4" key="1">
    <citation type="submission" date="2011-01" db="EMBL/GenBank/DDBJ databases">
        <authorList>
            <person name="Weinstock G."/>
            <person name="Sodergren E."/>
            <person name="Clifton S."/>
            <person name="Fulton L."/>
            <person name="Fulton B."/>
            <person name="Courtney L."/>
            <person name="Fronick C."/>
            <person name="Harrison M."/>
            <person name="Strong C."/>
            <person name="Farmer C."/>
            <person name="Delahaunty K."/>
            <person name="Markovic C."/>
            <person name="Hall O."/>
            <person name="Minx P."/>
            <person name="Tomlinson C."/>
            <person name="Mitreva M."/>
            <person name="Hou S."/>
            <person name="Chen J."/>
            <person name="Wollam A."/>
            <person name="Pepin K.H."/>
            <person name="Johnson M."/>
            <person name="Bhonagiri V."/>
            <person name="Zhang X."/>
            <person name="Suruliraj S."/>
            <person name="Warren W."/>
            <person name="Chinwalla A."/>
            <person name="Mardis E.R."/>
            <person name="Wilson R.K."/>
        </authorList>
    </citation>
    <scope>NUCLEOTIDE SEQUENCE [LARGE SCALE GENOMIC DNA]</scope>
    <source>
        <strain evidence="4">DSM 22608 / JCM 16073 / KCTC 15190 / YIT 12066</strain>
    </source>
</reference>
<dbReference type="eggNOG" id="COG3468">
    <property type="taxonomic scope" value="Bacteria"/>
</dbReference>
<evidence type="ECO:0000259" key="2">
    <source>
        <dbReference type="PROSITE" id="PS51208"/>
    </source>
</evidence>
<keyword evidence="4" id="KW-1185">Reference proteome</keyword>
<feature type="domain" description="Autotransporter" evidence="2">
    <location>
        <begin position="610"/>
        <end position="872"/>
    </location>
</feature>
<feature type="signal peptide" evidence="1">
    <location>
        <begin position="1"/>
        <end position="22"/>
    </location>
</feature>
<dbReference type="PROSITE" id="PS51208">
    <property type="entry name" value="AUTOTRANSPORTER"/>
    <property type="match status" value="1"/>
</dbReference>
<proteinExistence type="predicted"/>
<organism evidence="3 4">
    <name type="scientific">Succinatimonas hippei (strain DSM 22608 / JCM 16073 / KCTC 15190 / YIT 12066)</name>
    <dbReference type="NCBI Taxonomy" id="762983"/>
    <lineage>
        <taxon>Bacteria</taxon>
        <taxon>Pseudomonadati</taxon>
        <taxon>Pseudomonadota</taxon>
        <taxon>Gammaproteobacteria</taxon>
        <taxon>Aeromonadales</taxon>
        <taxon>Succinivibrionaceae</taxon>
        <taxon>Succinatimonas</taxon>
    </lineage>
</organism>
<feature type="chain" id="PRO_5003224177" evidence="1">
    <location>
        <begin position="23"/>
        <end position="872"/>
    </location>
</feature>
<keyword evidence="1" id="KW-0732">Signal</keyword>
<dbReference type="InterPro" id="IPR005546">
    <property type="entry name" value="Autotransporte_beta"/>
</dbReference>
<dbReference type="RefSeq" id="WP_009143068.1">
    <property type="nucleotide sequence ID" value="NZ_GL830979.1"/>
</dbReference>
<evidence type="ECO:0000313" key="4">
    <source>
        <dbReference type="Proteomes" id="UP000018458"/>
    </source>
</evidence>
<evidence type="ECO:0000313" key="3">
    <source>
        <dbReference type="EMBL" id="EFY07278.1"/>
    </source>
</evidence>
<protein>
    <submittedName>
        <fullName evidence="3">Outer membrane autotransporter barrel domain protein</fullName>
    </submittedName>
</protein>